<dbReference type="Gene3D" id="1.25.40.10">
    <property type="entry name" value="Tetratricopeptide repeat domain"/>
    <property type="match status" value="3"/>
</dbReference>
<dbReference type="AlphaFoldDB" id="K9WYS5"/>
<sequence>MPYNPRLKFLIQILKAVAKNDTPANIYRRLKAKQHLLDQEFAQVLQSWAREQFATVEREAALDIATHIGNFTNRMCEFPLGNRANNLEIAIAGYEAGLTVFTPTDFPQEWATTQNNLGNVYSNRILGDKAENLEQAIAFYQAALQVDTHTAFPEKWAMTQNNLGTAYSHRIFGDRADNLEQAIAFYKAALQVHTRKDFPDKWAMTQNNLGTAYTDRILGDRAENQENAIASCQAALQILTQKDFPEKWAMTQNNLGTAYSQAGNLEQAIAFYKTALQVYTRKAFPEMWAMTQNNLGAAYSEVGNLDQAIASYQAALQVRTRTAFPQYWTQTQNNLGFAYSQAGNLEQAYNAYKSAIEGVEFLRRQIVSGDESKQKLAEEWNELYRQMIDVCLQRGDSSEALAYIERSKTQNLVEVIVKRILQQELQPLENEIAEELLRLKTSENLDQIYLNQLQAKREEIQKREVPLSTISFSDIQALIDDHTAILQWYIFADCFRAFIITHHHPEPQVWSSTREDLDNLEKWKADYLNIYESKNSTWRQNLAAKLQQLAEILHINEIFAQFIPSNIQALIIVPHRYLHLFPFHALPIKSNEQFLIDRFTKGVRYAPSCQLLQLAKNQPQPSGELGKMFAIQDPNDDLYYTNIEVETIARHFEPTPIVLKKSQATKDALYQPPHNNSLQSAQCLHFSCHGYFDLESPLNSALALANSRVSSVPNADSRRFRRFTKDSDFDLQKCLTLGDIFNLNLSQCRLVTLSACQTGVINHENTSDEYIGLPSGFLKAGSAVVISTLWSVEDFSTTLLMIRFYDNLNSLPIVKALQESQLWLRNSTQTELIQWTSEHPKIEPTYKTEIQELLDWYRLDPKPFNQPIHWAGFCIIGE</sequence>
<reference evidence="3 4" key="1">
    <citation type="submission" date="2012-06" db="EMBL/GenBank/DDBJ databases">
        <title>Finished chromosome of genome of Cylindrospermum stagnale PCC 7417.</title>
        <authorList>
            <consortium name="US DOE Joint Genome Institute"/>
            <person name="Gugger M."/>
            <person name="Coursin T."/>
            <person name="Rippka R."/>
            <person name="Tandeau De Marsac N."/>
            <person name="Huntemann M."/>
            <person name="Wei C.-L."/>
            <person name="Han J."/>
            <person name="Detter J.C."/>
            <person name="Han C."/>
            <person name="Tapia R."/>
            <person name="Chen A."/>
            <person name="Kyrpides N."/>
            <person name="Mavromatis K."/>
            <person name="Markowitz V."/>
            <person name="Szeto E."/>
            <person name="Ivanova N."/>
            <person name="Pagani I."/>
            <person name="Pati A."/>
            <person name="Goodwin L."/>
            <person name="Nordberg H.P."/>
            <person name="Cantor M.N."/>
            <person name="Hua S.X."/>
            <person name="Woyke T."/>
            <person name="Kerfeld C.A."/>
        </authorList>
    </citation>
    <scope>NUCLEOTIDE SEQUENCE [LARGE SCALE GENOMIC DNA]</scope>
    <source>
        <strain evidence="3 4">PCC 7417</strain>
    </source>
</reference>
<dbReference type="Proteomes" id="UP000010475">
    <property type="component" value="Chromosome"/>
</dbReference>
<dbReference type="SMART" id="SM00671">
    <property type="entry name" value="SEL1"/>
    <property type="match status" value="5"/>
</dbReference>
<evidence type="ECO:0000259" key="2">
    <source>
        <dbReference type="Pfam" id="PF12770"/>
    </source>
</evidence>
<dbReference type="HOGENOM" id="CLU_003728_15_1_3"/>
<dbReference type="Pfam" id="PF13424">
    <property type="entry name" value="TPR_12"/>
    <property type="match status" value="2"/>
</dbReference>
<dbReference type="Pfam" id="PF13374">
    <property type="entry name" value="TPR_10"/>
    <property type="match status" value="2"/>
</dbReference>
<evidence type="ECO:0000256" key="1">
    <source>
        <dbReference type="PROSITE-ProRule" id="PRU00339"/>
    </source>
</evidence>
<gene>
    <name evidence="3" type="ORF">Cylst_2754</name>
</gene>
<feature type="domain" description="CHAT" evidence="2">
    <location>
        <begin position="545"/>
        <end position="878"/>
    </location>
</feature>
<feature type="repeat" description="TPR" evidence="1">
    <location>
        <begin position="289"/>
        <end position="322"/>
    </location>
</feature>
<name>K9WYS5_9NOST</name>
<dbReference type="OrthoDB" id="459488at2"/>
<dbReference type="InterPro" id="IPR006597">
    <property type="entry name" value="Sel1-like"/>
</dbReference>
<protein>
    <recommendedName>
        <fullName evidence="2">CHAT domain-containing protein</fullName>
    </recommendedName>
</protein>
<dbReference type="EMBL" id="CP003642">
    <property type="protein sequence ID" value="AFZ24951.1"/>
    <property type="molecule type" value="Genomic_DNA"/>
</dbReference>
<dbReference type="RefSeq" id="WP_015208204.1">
    <property type="nucleotide sequence ID" value="NC_019757.1"/>
</dbReference>
<keyword evidence="1" id="KW-0802">TPR repeat</keyword>
<dbReference type="InterPro" id="IPR024983">
    <property type="entry name" value="CHAT_dom"/>
</dbReference>
<proteinExistence type="predicted"/>
<dbReference type="PANTHER" id="PTHR10098">
    <property type="entry name" value="RAPSYN-RELATED"/>
    <property type="match status" value="1"/>
</dbReference>
<dbReference type="SUPFAM" id="SSF48452">
    <property type="entry name" value="TPR-like"/>
    <property type="match status" value="2"/>
</dbReference>
<organism evidence="3 4">
    <name type="scientific">Cylindrospermum stagnale PCC 7417</name>
    <dbReference type="NCBI Taxonomy" id="56107"/>
    <lineage>
        <taxon>Bacteria</taxon>
        <taxon>Bacillati</taxon>
        <taxon>Cyanobacteriota</taxon>
        <taxon>Cyanophyceae</taxon>
        <taxon>Nostocales</taxon>
        <taxon>Nostocaceae</taxon>
        <taxon>Cylindrospermum</taxon>
    </lineage>
</organism>
<dbReference type="STRING" id="56107.Cylst_2754"/>
<evidence type="ECO:0000313" key="3">
    <source>
        <dbReference type="EMBL" id="AFZ24951.1"/>
    </source>
</evidence>
<feature type="repeat" description="TPR" evidence="1">
    <location>
        <begin position="249"/>
        <end position="282"/>
    </location>
</feature>
<keyword evidence="4" id="KW-1185">Reference proteome</keyword>
<dbReference type="eggNOG" id="COG0457">
    <property type="taxonomic scope" value="Bacteria"/>
</dbReference>
<dbReference type="PROSITE" id="PS50005">
    <property type="entry name" value="TPR"/>
    <property type="match status" value="2"/>
</dbReference>
<accession>K9WYS5</accession>
<dbReference type="InterPro" id="IPR019734">
    <property type="entry name" value="TPR_rpt"/>
</dbReference>
<dbReference type="InterPro" id="IPR011990">
    <property type="entry name" value="TPR-like_helical_dom_sf"/>
</dbReference>
<dbReference type="Pfam" id="PF12770">
    <property type="entry name" value="CHAT"/>
    <property type="match status" value="1"/>
</dbReference>
<dbReference type="eggNOG" id="COG4995">
    <property type="taxonomic scope" value="Bacteria"/>
</dbReference>
<dbReference type="PATRIC" id="fig|56107.3.peg.3049"/>
<evidence type="ECO:0000313" key="4">
    <source>
        <dbReference type="Proteomes" id="UP000010475"/>
    </source>
</evidence>
<dbReference type="SMART" id="SM00028">
    <property type="entry name" value="TPR"/>
    <property type="match status" value="5"/>
</dbReference>
<dbReference type="KEGG" id="csg:Cylst_2754"/>